<dbReference type="SMART" id="SM00448">
    <property type="entry name" value="REC"/>
    <property type="match status" value="1"/>
</dbReference>
<evidence type="ECO:0000256" key="1">
    <source>
        <dbReference type="ARBA" id="ARBA00022553"/>
    </source>
</evidence>
<dbReference type="RefSeq" id="WP_106261159.1">
    <property type="nucleotide sequence ID" value="NZ_PVWK01000161.1"/>
</dbReference>
<feature type="modified residue" description="4-aspartylphosphate" evidence="2">
    <location>
        <position position="307"/>
    </location>
</feature>
<name>A0A2T1DSQ4_9CYAN</name>
<reference evidence="5" key="1">
    <citation type="submission" date="2018-02" db="EMBL/GenBank/DDBJ databases">
        <authorList>
            <person name="Moore K."/>
            <person name="Momper L."/>
        </authorList>
    </citation>
    <scope>NUCLEOTIDE SEQUENCE [LARGE SCALE GENOMIC DNA]</scope>
    <source>
        <strain evidence="5">ULC18</strain>
    </source>
</reference>
<dbReference type="InterPro" id="IPR024186">
    <property type="entry name" value="Sig_transdc_resp-reg_PatA"/>
</dbReference>
<dbReference type="InterPro" id="IPR050595">
    <property type="entry name" value="Bact_response_regulator"/>
</dbReference>
<accession>A0A2T1DSQ4</accession>
<dbReference type="AlphaFoldDB" id="A0A2T1DSQ4"/>
<evidence type="ECO:0000313" key="5">
    <source>
        <dbReference type="Proteomes" id="UP000239576"/>
    </source>
</evidence>
<dbReference type="PIRSF" id="PIRSF005897">
    <property type="entry name" value="RR_PatA"/>
    <property type="match status" value="1"/>
</dbReference>
<protein>
    <submittedName>
        <fullName evidence="4">Response regulator</fullName>
    </submittedName>
</protein>
<dbReference type="Proteomes" id="UP000239576">
    <property type="component" value="Unassembled WGS sequence"/>
</dbReference>
<dbReference type="EMBL" id="PVWK01000161">
    <property type="protein sequence ID" value="PSB23546.1"/>
    <property type="molecule type" value="Genomic_DNA"/>
</dbReference>
<dbReference type="OrthoDB" id="524459at2"/>
<feature type="domain" description="Response regulatory" evidence="3">
    <location>
        <begin position="258"/>
        <end position="374"/>
    </location>
</feature>
<evidence type="ECO:0000313" key="4">
    <source>
        <dbReference type="EMBL" id="PSB23546.1"/>
    </source>
</evidence>
<organism evidence="4 5">
    <name type="scientific">Stenomitos frigidus ULC18</name>
    <dbReference type="NCBI Taxonomy" id="2107698"/>
    <lineage>
        <taxon>Bacteria</taxon>
        <taxon>Bacillati</taxon>
        <taxon>Cyanobacteriota</taxon>
        <taxon>Cyanophyceae</taxon>
        <taxon>Leptolyngbyales</taxon>
        <taxon>Leptolyngbyaceae</taxon>
        <taxon>Stenomitos</taxon>
    </lineage>
</organism>
<keyword evidence="1 2" id="KW-0597">Phosphoprotein</keyword>
<gene>
    <name evidence="4" type="ORF">C7B82_30840</name>
</gene>
<dbReference type="InterPro" id="IPR011006">
    <property type="entry name" value="CheY-like_superfamily"/>
</dbReference>
<dbReference type="PANTHER" id="PTHR44591">
    <property type="entry name" value="STRESS RESPONSE REGULATOR PROTEIN 1"/>
    <property type="match status" value="1"/>
</dbReference>
<proteinExistence type="predicted"/>
<keyword evidence="5" id="KW-1185">Reference proteome</keyword>
<dbReference type="GO" id="GO:0000160">
    <property type="term" value="P:phosphorelay signal transduction system"/>
    <property type="evidence" value="ECO:0007669"/>
    <property type="project" value="InterPro"/>
</dbReference>
<dbReference type="Gene3D" id="3.40.50.2300">
    <property type="match status" value="1"/>
</dbReference>
<evidence type="ECO:0000256" key="2">
    <source>
        <dbReference type="PROSITE-ProRule" id="PRU00169"/>
    </source>
</evidence>
<dbReference type="PANTHER" id="PTHR44591:SF23">
    <property type="entry name" value="CHEY SUBFAMILY"/>
    <property type="match status" value="1"/>
</dbReference>
<evidence type="ECO:0000259" key="3">
    <source>
        <dbReference type="PROSITE" id="PS50110"/>
    </source>
</evidence>
<dbReference type="SUPFAM" id="SSF52172">
    <property type="entry name" value="CheY-like"/>
    <property type="match status" value="1"/>
</dbReference>
<comment type="caution">
    <text evidence="4">The sequence shown here is derived from an EMBL/GenBank/DDBJ whole genome shotgun (WGS) entry which is preliminary data.</text>
</comment>
<dbReference type="InterPro" id="IPR001789">
    <property type="entry name" value="Sig_transdc_resp-reg_receiver"/>
</dbReference>
<sequence>MEHFQFLRDLKQLRFSGQLSWSDALEQEWTFHLSKGSIMYATGGIHSMRRWRRNLAVHCPRLPTHRLGWQADLASAGASTSSIGWEYTLLNLWVAKQRITPEQATNVVLSTLVEVLFDVKQAASESKQIKHEQLSSTQVGLAQVEDVIAKTQWRWQAWQDAKLTAYSPNQAPIIKQPEQLREHCSAQFYQMLVQRLNGQHTLYDLAVQMQRDVMEVTASLLPFIQVGWVELITIADLSALIYPRRLSQAKPAAAPKALIACVDDSALVRNTMETLLTSAGYQFLGVDNALRAISILLARKPDLIFLDLVMPEANGYEVCEQLRKLSCFRNTPIVILTGNDGYSNRLRANFVKASGFLSKPLNAEAVLSEIRKHLEQGATNLTAPAR</sequence>
<dbReference type="Pfam" id="PF00072">
    <property type="entry name" value="Response_reg"/>
    <property type="match status" value="1"/>
</dbReference>
<reference evidence="4 5" key="2">
    <citation type="submission" date="2018-03" db="EMBL/GenBank/DDBJ databases">
        <title>The ancient ancestry and fast evolution of plastids.</title>
        <authorList>
            <person name="Moore K.R."/>
            <person name="Magnabosco C."/>
            <person name="Momper L."/>
            <person name="Gold D.A."/>
            <person name="Bosak T."/>
            <person name="Fournier G.P."/>
        </authorList>
    </citation>
    <scope>NUCLEOTIDE SEQUENCE [LARGE SCALE GENOMIC DNA]</scope>
    <source>
        <strain evidence="4 5">ULC18</strain>
    </source>
</reference>
<dbReference type="PROSITE" id="PS50110">
    <property type="entry name" value="RESPONSE_REGULATORY"/>
    <property type="match status" value="1"/>
</dbReference>